<dbReference type="SUPFAM" id="SSF53335">
    <property type="entry name" value="S-adenosyl-L-methionine-dependent methyltransferases"/>
    <property type="match status" value="1"/>
</dbReference>
<proteinExistence type="predicted"/>
<evidence type="ECO:0000256" key="1">
    <source>
        <dbReference type="SAM" id="MobiDB-lite"/>
    </source>
</evidence>
<protein>
    <submittedName>
        <fullName evidence="2">Uncharacterized protein</fullName>
    </submittedName>
</protein>
<accession>A0A8K0JT71</accession>
<dbReference type="Pfam" id="PF10294">
    <property type="entry name" value="Methyltransf_16"/>
    <property type="match status" value="1"/>
</dbReference>
<dbReference type="GO" id="GO:0008757">
    <property type="term" value="F:S-adenosylmethionine-dependent methyltransferase activity"/>
    <property type="evidence" value="ECO:0007669"/>
    <property type="project" value="UniProtKB-ARBA"/>
</dbReference>
<evidence type="ECO:0000313" key="3">
    <source>
        <dbReference type="Proteomes" id="UP000812966"/>
    </source>
</evidence>
<dbReference type="AlphaFoldDB" id="A0A8K0JT71"/>
<dbReference type="InterPro" id="IPR029063">
    <property type="entry name" value="SAM-dependent_MTases_sf"/>
</dbReference>
<organism evidence="2 3">
    <name type="scientific">Filobasidium floriforme</name>
    <dbReference type="NCBI Taxonomy" id="5210"/>
    <lineage>
        <taxon>Eukaryota</taxon>
        <taxon>Fungi</taxon>
        <taxon>Dikarya</taxon>
        <taxon>Basidiomycota</taxon>
        <taxon>Agaricomycotina</taxon>
        <taxon>Tremellomycetes</taxon>
        <taxon>Filobasidiales</taxon>
        <taxon>Filobasidiaceae</taxon>
        <taxon>Filobasidium</taxon>
    </lineage>
</organism>
<dbReference type="Gene3D" id="3.40.50.150">
    <property type="entry name" value="Vaccinia Virus protein VP39"/>
    <property type="match status" value="1"/>
</dbReference>
<gene>
    <name evidence="2" type="ORF">FFLO_00141</name>
</gene>
<comment type="caution">
    <text evidence="2">The sequence shown here is derived from an EMBL/GenBank/DDBJ whole genome shotgun (WGS) entry which is preliminary data.</text>
</comment>
<dbReference type="InterPro" id="IPR019410">
    <property type="entry name" value="Methyltransf_16"/>
</dbReference>
<name>A0A8K0JT71_9TREE</name>
<dbReference type="Proteomes" id="UP000812966">
    <property type="component" value="Unassembled WGS sequence"/>
</dbReference>
<dbReference type="GO" id="GO:0032991">
    <property type="term" value="C:protein-containing complex"/>
    <property type="evidence" value="ECO:0007669"/>
    <property type="project" value="TreeGrafter"/>
</dbReference>
<dbReference type="PANTHER" id="PTHR14614">
    <property type="entry name" value="HEPATOCELLULAR CARCINOMA-ASSOCIATED ANTIGEN"/>
    <property type="match status" value="1"/>
</dbReference>
<dbReference type="PANTHER" id="PTHR14614:SF109">
    <property type="entry name" value="RIBOSOMAL LYSINE N-METHYLTRANSFERASE 5"/>
    <property type="match status" value="1"/>
</dbReference>
<dbReference type="GO" id="GO:0005829">
    <property type="term" value="C:cytosol"/>
    <property type="evidence" value="ECO:0007669"/>
    <property type="project" value="TreeGrafter"/>
</dbReference>
<evidence type="ECO:0000313" key="2">
    <source>
        <dbReference type="EMBL" id="KAG7580170.1"/>
    </source>
</evidence>
<feature type="region of interest" description="Disordered" evidence="1">
    <location>
        <begin position="1"/>
        <end position="21"/>
    </location>
</feature>
<sequence length="320" mass="35847">MDSSSEKPLKPPSDLIRLGEGGTLVEDADEETFDLYSNLANTGSEESNNARKGGLGFLDSHKDTLEIDFELQPPSVPLDSALSPKLRHSKIKSHKAKKSELQSKNISVSIHQDIGALRNRKGDTGSVVWRASLFLAEFLLQQFYFPLPTFTPLINPTLAKTSSVLELGAGTGLSSVLLHEIFGSWTATDQYDNLKLISRNLKENKLEDVVGIKEVDWFQSLEKASQSSHRQEGGEYDLVLAIDCIYNEALIKPLVATFDRYTMRRKTLVWVVIELRSSDVVTAFLEEWLSHDGWTIYRLGEEAMGPKMARGFVGWIGWRE</sequence>
<keyword evidence="3" id="KW-1185">Reference proteome</keyword>
<reference evidence="2" key="1">
    <citation type="submission" date="2020-04" db="EMBL/GenBank/DDBJ databases">
        <title>Analysis of mating type loci in Filobasidium floriforme.</title>
        <authorList>
            <person name="Nowrousian M."/>
        </authorList>
    </citation>
    <scope>NUCLEOTIDE SEQUENCE</scope>
    <source>
        <strain evidence="2">CBS 6242</strain>
    </source>
</reference>
<dbReference type="EMBL" id="JABELV010000001">
    <property type="protein sequence ID" value="KAG7580170.1"/>
    <property type="molecule type" value="Genomic_DNA"/>
</dbReference>